<keyword evidence="1" id="KW-0472">Membrane</keyword>
<gene>
    <name evidence="3" type="ORF">MSAN_02383400</name>
</gene>
<dbReference type="InterPro" id="IPR045340">
    <property type="entry name" value="DUF6533"/>
</dbReference>
<keyword evidence="1" id="KW-0812">Transmembrane</keyword>
<evidence type="ECO:0000256" key="1">
    <source>
        <dbReference type="SAM" id="Phobius"/>
    </source>
</evidence>
<reference evidence="3" key="1">
    <citation type="submission" date="2020-05" db="EMBL/GenBank/DDBJ databases">
        <title>Mycena genomes resolve the evolution of fungal bioluminescence.</title>
        <authorList>
            <person name="Tsai I.J."/>
        </authorList>
    </citation>
    <scope>NUCLEOTIDE SEQUENCE</scope>
    <source>
        <strain evidence="3">160909Yilan</strain>
    </source>
</reference>
<feature type="transmembrane region" description="Helical" evidence="1">
    <location>
        <begin position="93"/>
        <end position="114"/>
    </location>
</feature>
<comment type="caution">
    <text evidence="3">The sequence shown here is derived from an EMBL/GenBank/DDBJ whole genome shotgun (WGS) entry which is preliminary data.</text>
</comment>
<keyword evidence="1" id="KW-1133">Transmembrane helix</keyword>
<evidence type="ECO:0000259" key="2">
    <source>
        <dbReference type="Pfam" id="PF20151"/>
    </source>
</evidence>
<feature type="transmembrane region" description="Helical" evidence="1">
    <location>
        <begin position="228"/>
        <end position="245"/>
    </location>
</feature>
<accession>A0A8H6X4W6</accession>
<dbReference type="Pfam" id="PF20151">
    <property type="entry name" value="DUF6533"/>
    <property type="match status" value="1"/>
</dbReference>
<feature type="transmembrane region" description="Helical" evidence="1">
    <location>
        <begin position="126"/>
        <end position="147"/>
    </location>
</feature>
<keyword evidence="4" id="KW-1185">Reference proteome</keyword>
<dbReference type="AlphaFoldDB" id="A0A8H6X4W6"/>
<feature type="transmembrane region" description="Helical" evidence="1">
    <location>
        <begin position="167"/>
        <end position="187"/>
    </location>
</feature>
<feature type="transmembrane region" description="Helical" evidence="1">
    <location>
        <begin position="64"/>
        <end position="87"/>
    </location>
</feature>
<evidence type="ECO:0000313" key="3">
    <source>
        <dbReference type="EMBL" id="KAF7334221.1"/>
    </source>
</evidence>
<organism evidence="3 4">
    <name type="scientific">Mycena sanguinolenta</name>
    <dbReference type="NCBI Taxonomy" id="230812"/>
    <lineage>
        <taxon>Eukaryota</taxon>
        <taxon>Fungi</taxon>
        <taxon>Dikarya</taxon>
        <taxon>Basidiomycota</taxon>
        <taxon>Agaricomycotina</taxon>
        <taxon>Agaricomycetes</taxon>
        <taxon>Agaricomycetidae</taxon>
        <taxon>Agaricales</taxon>
        <taxon>Marasmiineae</taxon>
        <taxon>Mycenaceae</taxon>
        <taxon>Mycena</taxon>
    </lineage>
</organism>
<feature type="domain" description="DUF6533" evidence="2">
    <location>
        <begin position="30"/>
        <end position="74"/>
    </location>
</feature>
<sequence>MADTTELPNPFTPLAFLSPALASQFETSRYVFVATLGAYVWDIGLNLGDDYALLFKHRFRFTTLVYFLSRAFTLAYILTASVLQVAPVENCNALLLGFGICSVLTQTTTATLFFVRVTAVWHPSKIAYAVFSILLLAVLAGGIIVPLKTRGAHIGTTMQCITTDVPPTLAVAAIMPLINDTAVFLAINYRILTYTIVANSSTARLRVFLGGEGLSALSRGLLQSGQHFYLVAVAANVTFIIVLILPNFSPVYRGMLSIPALALTNAMACIVFRRIKFGLISSDGVSKIPTTGLSSDYRTTTHSRSLPLHYRGTDHTITEFATMPTLSMNIQVQREVDKF</sequence>
<protein>
    <recommendedName>
        <fullName evidence="2">DUF6533 domain-containing protein</fullName>
    </recommendedName>
</protein>
<dbReference type="OrthoDB" id="3038990at2759"/>
<feature type="transmembrane region" description="Helical" evidence="1">
    <location>
        <begin position="251"/>
        <end position="272"/>
    </location>
</feature>
<dbReference type="EMBL" id="JACAZH010000049">
    <property type="protein sequence ID" value="KAF7334221.1"/>
    <property type="molecule type" value="Genomic_DNA"/>
</dbReference>
<evidence type="ECO:0000313" key="4">
    <source>
        <dbReference type="Proteomes" id="UP000623467"/>
    </source>
</evidence>
<dbReference type="Proteomes" id="UP000623467">
    <property type="component" value="Unassembled WGS sequence"/>
</dbReference>
<proteinExistence type="predicted"/>
<name>A0A8H6X4W6_9AGAR</name>